<evidence type="ECO:0000256" key="4">
    <source>
        <dbReference type="ARBA" id="ARBA00022475"/>
    </source>
</evidence>
<gene>
    <name evidence="10 12" type="primary">mscL</name>
    <name evidence="12" type="ORF">HQ605_16910</name>
</gene>
<dbReference type="NCBIfam" id="NF001842">
    <property type="entry name" value="PRK00567.1-3"/>
    <property type="match status" value="1"/>
</dbReference>
<sequence>MLKGFKDFLLRGNVVDLAVAVVVGAAFTAIVTAFTSNIVNPLIASIGASSDLGWGFWIRAGNDATFVNLGAVITAVINFVIIAAVVYFVLILPVNTAKKRFASKKEKALSDQDILIQIRDLLAEGRADGVTTTKDGGTGRSAGGTTPGSTPTS</sequence>
<evidence type="ECO:0000256" key="7">
    <source>
        <dbReference type="ARBA" id="ARBA00023065"/>
    </source>
</evidence>
<dbReference type="InterPro" id="IPR001185">
    <property type="entry name" value="MS_channel"/>
</dbReference>
<proteinExistence type="inferred from homology"/>
<dbReference type="PANTHER" id="PTHR30266">
    <property type="entry name" value="MECHANOSENSITIVE CHANNEL MSCL"/>
    <property type="match status" value="1"/>
</dbReference>
<feature type="compositionally biased region" description="Gly residues" evidence="11">
    <location>
        <begin position="136"/>
        <end position="146"/>
    </location>
</feature>
<keyword evidence="5 10" id="KW-0812">Transmembrane</keyword>
<protein>
    <recommendedName>
        <fullName evidence="10">Large-conductance mechanosensitive channel</fullName>
    </recommendedName>
</protein>
<accession>A0ABS7P059</accession>
<dbReference type="HAMAP" id="MF_00115">
    <property type="entry name" value="MscL"/>
    <property type="match status" value="1"/>
</dbReference>
<evidence type="ECO:0000256" key="8">
    <source>
        <dbReference type="ARBA" id="ARBA00023136"/>
    </source>
</evidence>
<evidence type="ECO:0000256" key="1">
    <source>
        <dbReference type="ARBA" id="ARBA00004651"/>
    </source>
</evidence>
<keyword evidence="4 10" id="KW-1003">Cell membrane</keyword>
<comment type="caution">
    <text evidence="12">The sequence shown here is derived from an EMBL/GenBank/DDBJ whole genome shotgun (WGS) entry which is preliminary data.</text>
</comment>
<dbReference type="Gene3D" id="1.10.1200.120">
    <property type="entry name" value="Large-conductance mechanosensitive channel, MscL, domain 1"/>
    <property type="match status" value="1"/>
</dbReference>
<dbReference type="PROSITE" id="PS01327">
    <property type="entry name" value="MSCL"/>
    <property type="match status" value="1"/>
</dbReference>
<evidence type="ECO:0000256" key="5">
    <source>
        <dbReference type="ARBA" id="ARBA00022692"/>
    </source>
</evidence>
<keyword evidence="8 10" id="KW-0472">Membrane</keyword>
<dbReference type="InterPro" id="IPR037673">
    <property type="entry name" value="MSC/AndL"/>
</dbReference>
<evidence type="ECO:0000313" key="12">
    <source>
        <dbReference type="EMBL" id="MBY6322507.1"/>
    </source>
</evidence>
<evidence type="ECO:0000256" key="6">
    <source>
        <dbReference type="ARBA" id="ARBA00022989"/>
    </source>
</evidence>
<evidence type="ECO:0000256" key="11">
    <source>
        <dbReference type="SAM" id="MobiDB-lite"/>
    </source>
</evidence>
<dbReference type="Pfam" id="PF01741">
    <property type="entry name" value="MscL"/>
    <property type="match status" value="1"/>
</dbReference>
<dbReference type="SUPFAM" id="SSF81330">
    <property type="entry name" value="Gated mechanosensitive channel"/>
    <property type="match status" value="1"/>
</dbReference>
<dbReference type="InterPro" id="IPR019823">
    <property type="entry name" value="Mechanosensitive_channel_CS"/>
</dbReference>
<evidence type="ECO:0000256" key="10">
    <source>
        <dbReference type="HAMAP-Rule" id="MF_00115"/>
    </source>
</evidence>
<comment type="similarity">
    <text evidence="2 10">Belongs to the MscL family.</text>
</comment>
<feature type="region of interest" description="Disordered" evidence="11">
    <location>
        <begin position="129"/>
        <end position="153"/>
    </location>
</feature>
<keyword evidence="3 10" id="KW-0813">Transport</keyword>
<keyword evidence="7 10" id="KW-0406">Ion transport</keyword>
<dbReference type="PRINTS" id="PR01264">
    <property type="entry name" value="MECHCHANNEL"/>
</dbReference>
<comment type="subunit">
    <text evidence="10">Homopentamer.</text>
</comment>
<evidence type="ECO:0000256" key="3">
    <source>
        <dbReference type="ARBA" id="ARBA00022448"/>
    </source>
</evidence>
<name>A0ABS7P059_9NOCA</name>
<evidence type="ECO:0000313" key="13">
    <source>
        <dbReference type="Proteomes" id="UP001520140"/>
    </source>
</evidence>
<evidence type="ECO:0000256" key="9">
    <source>
        <dbReference type="ARBA" id="ARBA00023303"/>
    </source>
</evidence>
<dbReference type="InterPro" id="IPR036019">
    <property type="entry name" value="MscL_channel"/>
</dbReference>
<feature type="transmembrane region" description="Helical" evidence="10">
    <location>
        <begin position="12"/>
        <end position="34"/>
    </location>
</feature>
<dbReference type="Proteomes" id="UP001520140">
    <property type="component" value="Unassembled WGS sequence"/>
</dbReference>
<organism evidence="12 13">
    <name type="scientific">Rhodococcoides kroppenstedtii</name>
    <dbReference type="NCBI Taxonomy" id="293050"/>
    <lineage>
        <taxon>Bacteria</taxon>
        <taxon>Bacillati</taxon>
        <taxon>Actinomycetota</taxon>
        <taxon>Actinomycetes</taxon>
        <taxon>Mycobacteriales</taxon>
        <taxon>Nocardiaceae</taxon>
        <taxon>Rhodococcoides</taxon>
    </lineage>
</organism>
<keyword evidence="13" id="KW-1185">Reference proteome</keyword>
<keyword evidence="6 10" id="KW-1133">Transmembrane helix</keyword>
<reference evidence="12 13" key="1">
    <citation type="submission" date="2020-06" db="EMBL/GenBank/DDBJ databases">
        <title>Taxonomy, biology and ecology of Rhodococcus bacteria occurring in California pistachio and other woody hosts as revealed by genome sequence analyses.</title>
        <authorList>
            <person name="Gai Y."/>
            <person name="Riely B."/>
        </authorList>
    </citation>
    <scope>NUCLEOTIDE SEQUENCE [LARGE SCALE GENOMIC DNA]</scope>
    <source>
        <strain evidence="12 13">BP-284</strain>
    </source>
</reference>
<keyword evidence="9 10" id="KW-0407">Ion channel</keyword>
<comment type="subcellular location">
    <subcellularLocation>
        <location evidence="1 10">Cell membrane</location>
        <topology evidence="1 10">Multi-pass membrane protein</topology>
    </subcellularLocation>
</comment>
<comment type="function">
    <text evidence="10">Channel that opens in response to stretch forces in the membrane lipid bilayer. May participate in the regulation of osmotic pressure changes within the cell.</text>
</comment>
<evidence type="ECO:0000256" key="2">
    <source>
        <dbReference type="ARBA" id="ARBA00007254"/>
    </source>
</evidence>
<dbReference type="EMBL" id="JABUKG010000021">
    <property type="protein sequence ID" value="MBY6322507.1"/>
    <property type="molecule type" value="Genomic_DNA"/>
</dbReference>
<dbReference type="PANTHER" id="PTHR30266:SF2">
    <property type="entry name" value="LARGE-CONDUCTANCE MECHANOSENSITIVE CHANNEL"/>
    <property type="match status" value="1"/>
</dbReference>
<feature type="transmembrane region" description="Helical" evidence="10">
    <location>
        <begin position="69"/>
        <end position="94"/>
    </location>
</feature>
<dbReference type="NCBIfam" id="TIGR00220">
    <property type="entry name" value="mscL"/>
    <property type="match status" value="1"/>
</dbReference>
<dbReference type="RefSeq" id="WP_068102683.1">
    <property type="nucleotide sequence ID" value="NZ_JABUKE010000021.1"/>
</dbReference>